<keyword evidence="4 6" id="KW-1133">Transmembrane helix</keyword>
<protein>
    <recommendedName>
        <fullName evidence="6">GDT1 family protein</fullName>
    </recommendedName>
</protein>
<evidence type="ECO:0000256" key="5">
    <source>
        <dbReference type="ARBA" id="ARBA00023136"/>
    </source>
</evidence>
<gene>
    <name evidence="7" type="ORF">NAV_LOCUS3994</name>
</gene>
<dbReference type="EMBL" id="UPTC01000556">
    <property type="protein sequence ID" value="VBB29187.1"/>
    <property type="molecule type" value="Genomic_DNA"/>
</dbReference>
<comment type="subcellular location">
    <subcellularLocation>
        <location evidence="1 6">Membrane</location>
        <topology evidence="1 6">Multi-pass membrane protein</topology>
    </subcellularLocation>
</comment>
<evidence type="ECO:0000256" key="4">
    <source>
        <dbReference type="ARBA" id="ARBA00022989"/>
    </source>
</evidence>
<dbReference type="GO" id="GO:0015085">
    <property type="term" value="F:calcium ion transmembrane transporter activity"/>
    <property type="evidence" value="ECO:0007669"/>
    <property type="project" value="TreeGrafter"/>
</dbReference>
<dbReference type="AlphaFoldDB" id="A0A498SJ82"/>
<keyword evidence="3 6" id="KW-0812">Transmembrane</keyword>
<dbReference type="STRING" id="6277.A0A498SJ82"/>
<dbReference type="GO" id="GO:0032468">
    <property type="term" value="P:Golgi calcium ion homeostasis"/>
    <property type="evidence" value="ECO:0007669"/>
    <property type="project" value="TreeGrafter"/>
</dbReference>
<keyword evidence="8" id="KW-1185">Reference proteome</keyword>
<dbReference type="GO" id="GO:0016020">
    <property type="term" value="C:membrane"/>
    <property type="evidence" value="ECO:0007669"/>
    <property type="project" value="UniProtKB-SubCell"/>
</dbReference>
<dbReference type="PANTHER" id="PTHR12608:SF1">
    <property type="entry name" value="TRANSMEMBRANE PROTEIN 165"/>
    <property type="match status" value="1"/>
</dbReference>
<evidence type="ECO:0000256" key="3">
    <source>
        <dbReference type="ARBA" id="ARBA00022692"/>
    </source>
</evidence>
<dbReference type="GO" id="GO:0005384">
    <property type="term" value="F:manganese ion transmembrane transporter activity"/>
    <property type="evidence" value="ECO:0007669"/>
    <property type="project" value="TreeGrafter"/>
</dbReference>
<organism evidence="7 8">
    <name type="scientific">Acanthocheilonema viteae</name>
    <name type="common">Filarial nematode worm</name>
    <name type="synonym">Dipetalonema viteae</name>
    <dbReference type="NCBI Taxonomy" id="6277"/>
    <lineage>
        <taxon>Eukaryota</taxon>
        <taxon>Metazoa</taxon>
        <taxon>Ecdysozoa</taxon>
        <taxon>Nematoda</taxon>
        <taxon>Chromadorea</taxon>
        <taxon>Rhabditida</taxon>
        <taxon>Spirurina</taxon>
        <taxon>Spiruromorpha</taxon>
        <taxon>Filarioidea</taxon>
        <taxon>Onchocercidae</taxon>
        <taxon>Acanthocheilonema</taxon>
    </lineage>
</organism>
<reference evidence="7 8" key="1">
    <citation type="submission" date="2018-08" db="EMBL/GenBank/DDBJ databases">
        <authorList>
            <person name="Laetsch R D."/>
            <person name="Stevens L."/>
            <person name="Kumar S."/>
            <person name="Blaxter L. M."/>
        </authorList>
    </citation>
    <scope>NUCLEOTIDE SEQUENCE [LARGE SCALE GENOMIC DNA]</scope>
</reference>
<sequence>MLKTYQMLIRETVRIGRDYERSKEKEKRSANFIEPMYILGRWLSAFLRLLTCSMRRAFVSVLHVRGVIDLQQRNTNYNGNHSLSSNSVKEVYQQASPKLKNIDKYLAAILDENRSKKSTDFTLYHALLASISVIVVSELGDKTWFIAAIMAMKHSRLTVFSGAMTALILMTLLSAGLGWFTQVMPRLLTHSISTALFALFGMKMLYDGYRMSPTDGQEGYTEAKTEIQKKELLLDSSSVSDIESGGISVSNRSSMRAILSMISTLFLETFTLTFLAEWGDRSQLTTIMLAARENIYGVVIGTVLGHALCTGIAVVGGRLIATHISVRTVTLIGGVVFILFAFSAFFVDLESE</sequence>
<evidence type="ECO:0000313" key="8">
    <source>
        <dbReference type="Proteomes" id="UP000276991"/>
    </source>
</evidence>
<dbReference type="OrthoDB" id="442680at2759"/>
<feature type="transmembrane region" description="Helical" evidence="6">
    <location>
        <begin position="157"/>
        <end position="181"/>
    </location>
</feature>
<dbReference type="PANTHER" id="PTHR12608">
    <property type="entry name" value="TRANSMEMBRANE PROTEIN HTP-1 RELATED"/>
    <property type="match status" value="1"/>
</dbReference>
<keyword evidence="5 6" id="KW-0472">Membrane</keyword>
<feature type="transmembrane region" description="Helical" evidence="6">
    <location>
        <begin position="328"/>
        <end position="347"/>
    </location>
</feature>
<dbReference type="InterPro" id="IPR001727">
    <property type="entry name" value="GDT1-like"/>
</dbReference>
<feature type="transmembrane region" description="Helical" evidence="6">
    <location>
        <begin position="187"/>
        <end position="206"/>
    </location>
</feature>
<accession>A0A498SJ82</accession>
<proteinExistence type="inferred from homology"/>
<feature type="transmembrane region" description="Helical" evidence="6">
    <location>
        <begin position="295"/>
        <end position="316"/>
    </location>
</feature>
<evidence type="ECO:0000256" key="6">
    <source>
        <dbReference type="RuleBase" id="RU365102"/>
    </source>
</evidence>
<feature type="transmembrane region" description="Helical" evidence="6">
    <location>
        <begin position="257"/>
        <end position="275"/>
    </location>
</feature>
<name>A0A498SJ82_ACAVI</name>
<evidence type="ECO:0000313" key="7">
    <source>
        <dbReference type="EMBL" id="VBB29187.1"/>
    </source>
</evidence>
<dbReference type="Pfam" id="PF01169">
    <property type="entry name" value="GDT1"/>
    <property type="match status" value="2"/>
</dbReference>
<dbReference type="GO" id="GO:0032472">
    <property type="term" value="P:Golgi calcium ion transport"/>
    <property type="evidence" value="ECO:0007669"/>
    <property type="project" value="TreeGrafter"/>
</dbReference>
<comment type="similarity">
    <text evidence="2 6">Belongs to the GDT1 family.</text>
</comment>
<dbReference type="Proteomes" id="UP000276991">
    <property type="component" value="Unassembled WGS sequence"/>
</dbReference>
<evidence type="ECO:0000256" key="1">
    <source>
        <dbReference type="ARBA" id="ARBA00004141"/>
    </source>
</evidence>
<dbReference type="GO" id="GO:0005794">
    <property type="term" value="C:Golgi apparatus"/>
    <property type="evidence" value="ECO:0007669"/>
    <property type="project" value="TreeGrafter"/>
</dbReference>
<evidence type="ECO:0000256" key="2">
    <source>
        <dbReference type="ARBA" id="ARBA00009190"/>
    </source>
</evidence>